<dbReference type="GO" id="GO:0005576">
    <property type="term" value="C:extracellular region"/>
    <property type="evidence" value="ECO:0007669"/>
    <property type="project" value="UniProtKB-SubCell"/>
</dbReference>
<comment type="similarity">
    <text evidence="3 12">Belongs to the glycosyl hydrolase 25 family.</text>
</comment>
<comment type="subcellular location">
    <subcellularLocation>
        <location evidence="2">Secreted</location>
    </subcellularLocation>
</comment>
<evidence type="ECO:0000256" key="7">
    <source>
        <dbReference type="ARBA" id="ARBA00022638"/>
    </source>
</evidence>
<dbReference type="GO" id="GO:0009253">
    <property type="term" value="P:peptidoglycan catabolic process"/>
    <property type="evidence" value="ECO:0007669"/>
    <property type="project" value="InterPro"/>
</dbReference>
<evidence type="ECO:0000256" key="5">
    <source>
        <dbReference type="ARBA" id="ARBA00022525"/>
    </source>
</evidence>
<keyword evidence="7" id="KW-0081">Bacteriolytic enzyme</keyword>
<dbReference type="eggNOG" id="COG5479">
    <property type="taxonomic scope" value="Bacteria"/>
</dbReference>
<evidence type="ECO:0000256" key="12">
    <source>
        <dbReference type="RuleBase" id="RU361176"/>
    </source>
</evidence>
<dbReference type="STRING" id="930171.Asphe3_25430"/>
<evidence type="ECO:0000256" key="11">
    <source>
        <dbReference type="ARBA" id="ARBA00055588"/>
    </source>
</evidence>
<dbReference type="GO" id="GO:0003796">
    <property type="term" value="F:lysozyme activity"/>
    <property type="evidence" value="ECO:0007669"/>
    <property type="project" value="UniProtKB-EC"/>
</dbReference>
<dbReference type="PANTHER" id="PTHR34135:SF2">
    <property type="entry name" value="LYSOZYME"/>
    <property type="match status" value="1"/>
</dbReference>
<keyword evidence="5" id="KW-0964">Secreted</keyword>
<dbReference type="HOGENOM" id="CLU_305179_0_0_11"/>
<keyword evidence="10 12" id="KW-0326">Glycosidase</keyword>
<protein>
    <recommendedName>
        <fullName evidence="4 12">Lysozyme</fullName>
        <ecNumber evidence="4 12">3.2.1.17</ecNumber>
    </recommendedName>
</protein>
<evidence type="ECO:0000256" key="4">
    <source>
        <dbReference type="ARBA" id="ARBA00012732"/>
    </source>
</evidence>
<evidence type="ECO:0000313" key="14">
    <source>
        <dbReference type="EMBL" id="ADX73671.1"/>
    </source>
</evidence>
<evidence type="ECO:0000256" key="10">
    <source>
        <dbReference type="ARBA" id="ARBA00023295"/>
    </source>
</evidence>
<evidence type="ECO:0000256" key="8">
    <source>
        <dbReference type="ARBA" id="ARBA00022801"/>
    </source>
</evidence>
<dbReference type="PROSITE" id="PS00953">
    <property type="entry name" value="GLYCOSYL_HYDROL_F25_1"/>
    <property type="match status" value="1"/>
</dbReference>
<comment type="function">
    <text evidence="11">This enzyme has both lysozyme (acetylmuramidase) and diacetylmuramidase activities.</text>
</comment>
<accession>F0M7F2</accession>
<dbReference type="PROSITE" id="PS51904">
    <property type="entry name" value="GLYCOSYL_HYDROL_F25_2"/>
    <property type="match status" value="1"/>
</dbReference>
<evidence type="ECO:0000313" key="15">
    <source>
        <dbReference type="Proteomes" id="UP000008639"/>
    </source>
</evidence>
<dbReference type="PANTHER" id="PTHR34135">
    <property type="entry name" value="LYSOZYME"/>
    <property type="match status" value="1"/>
</dbReference>
<gene>
    <name evidence="14" type="ordered locus">Asphe3_25430</name>
</gene>
<dbReference type="InterPro" id="IPR008270">
    <property type="entry name" value="Glyco_hydro_25_AS"/>
</dbReference>
<dbReference type="InterPro" id="IPR017853">
    <property type="entry name" value="GH"/>
</dbReference>
<dbReference type="AlphaFoldDB" id="F0M7F2"/>
<organism evidence="14 15">
    <name type="scientific">Pseudarthrobacter phenanthrenivorans (strain DSM 18606 / JCM 16027 / LMG 23796 / Sphe3)</name>
    <name type="common">Arthrobacter phenanthrenivorans</name>
    <dbReference type="NCBI Taxonomy" id="930171"/>
    <lineage>
        <taxon>Bacteria</taxon>
        <taxon>Bacillati</taxon>
        <taxon>Actinomycetota</taxon>
        <taxon>Actinomycetes</taxon>
        <taxon>Micrococcales</taxon>
        <taxon>Micrococcaceae</taxon>
        <taxon>Pseudarthrobacter</taxon>
    </lineage>
</organism>
<dbReference type="GO" id="GO:0042742">
    <property type="term" value="P:defense response to bacterium"/>
    <property type="evidence" value="ECO:0007669"/>
    <property type="project" value="UniProtKB-KW"/>
</dbReference>
<dbReference type="InterPro" id="IPR002053">
    <property type="entry name" value="Glyco_hydro_25"/>
</dbReference>
<name>F0M7F2_PSEPM</name>
<dbReference type="Pfam" id="PF08310">
    <property type="entry name" value="LGFP"/>
    <property type="match status" value="11"/>
</dbReference>
<evidence type="ECO:0000256" key="6">
    <source>
        <dbReference type="ARBA" id="ARBA00022529"/>
    </source>
</evidence>
<dbReference type="InterPro" id="IPR018077">
    <property type="entry name" value="Glyco_hydro_fam25_subgr"/>
</dbReference>
<reference evidence="14 15" key="1">
    <citation type="journal article" date="2011" name="Stand. Genomic Sci.">
        <title>Complete genome sequence of Arthrobacter phenanthrenivorans type strain (Sphe3).</title>
        <authorList>
            <person name="Kallimanis A."/>
            <person name="Labutti K.M."/>
            <person name="Lapidus A."/>
            <person name="Clum A."/>
            <person name="Lykidis A."/>
            <person name="Mavromatis K."/>
            <person name="Pagani I."/>
            <person name="Liolios K."/>
            <person name="Ivanova N."/>
            <person name="Goodwin L."/>
            <person name="Pitluck S."/>
            <person name="Chen A."/>
            <person name="Palaniappan K."/>
            <person name="Markowitz V."/>
            <person name="Bristow J."/>
            <person name="Velentzas A.D."/>
            <person name="Perisynakis A."/>
            <person name="Ouzounis C.C."/>
            <person name="Kyrpides N.C."/>
            <person name="Koukkou A.I."/>
            <person name="Drainas C."/>
        </authorList>
    </citation>
    <scope>NUCLEOTIDE SEQUENCE [LARGE SCALE GENOMIC DNA]</scope>
    <source>
        <strain evidence="15">DSM 18606 / JCM 16027 / LMG 23796 / Sphe3</strain>
    </source>
</reference>
<keyword evidence="9" id="KW-1015">Disulfide bond</keyword>
<evidence type="ECO:0000256" key="13">
    <source>
        <dbReference type="SAM" id="MobiDB-lite"/>
    </source>
</evidence>
<comment type="catalytic activity">
    <reaction evidence="1 12">
        <text>Hydrolysis of (1-&gt;4)-beta-linkages between N-acetylmuramic acid and N-acetyl-D-glucosamine residues in a peptidoglycan and between N-acetyl-D-glucosamine residues in chitodextrins.</text>
        <dbReference type="EC" id="3.2.1.17"/>
    </reaction>
</comment>
<evidence type="ECO:0000256" key="9">
    <source>
        <dbReference type="ARBA" id="ARBA00023157"/>
    </source>
</evidence>
<dbReference type="EMBL" id="CP002379">
    <property type="protein sequence ID" value="ADX73671.1"/>
    <property type="molecule type" value="Genomic_DNA"/>
</dbReference>
<dbReference type="CDD" id="cd06412">
    <property type="entry name" value="GH25_CH-type"/>
    <property type="match status" value="1"/>
</dbReference>
<keyword evidence="8 12" id="KW-0378">Hydrolase</keyword>
<dbReference type="SMART" id="SM00641">
    <property type="entry name" value="Glyco_25"/>
    <property type="match status" value="1"/>
</dbReference>
<dbReference type="SUPFAM" id="SSF51445">
    <property type="entry name" value="(Trans)glycosidases"/>
    <property type="match status" value="1"/>
</dbReference>
<proteinExistence type="inferred from homology"/>
<dbReference type="Gene3D" id="3.20.20.80">
    <property type="entry name" value="Glycosidases"/>
    <property type="match status" value="1"/>
</dbReference>
<feature type="compositionally biased region" description="Low complexity" evidence="13">
    <location>
        <begin position="58"/>
        <end position="82"/>
    </location>
</feature>
<dbReference type="InterPro" id="IPR013207">
    <property type="entry name" value="LGFP"/>
</dbReference>
<dbReference type="GO" id="GO:0016998">
    <property type="term" value="P:cell wall macromolecule catabolic process"/>
    <property type="evidence" value="ECO:0007669"/>
    <property type="project" value="InterPro"/>
</dbReference>
<dbReference type="eggNOG" id="COG3757">
    <property type="taxonomic scope" value="Bacteria"/>
</dbReference>
<dbReference type="EC" id="3.2.1.17" evidence="4 12"/>
<dbReference type="GO" id="GO:0016052">
    <property type="term" value="P:carbohydrate catabolic process"/>
    <property type="evidence" value="ECO:0007669"/>
    <property type="project" value="TreeGrafter"/>
</dbReference>
<keyword evidence="6" id="KW-0929">Antimicrobial</keyword>
<evidence type="ECO:0000256" key="1">
    <source>
        <dbReference type="ARBA" id="ARBA00000632"/>
    </source>
</evidence>
<dbReference type="PROSITE" id="PS51318">
    <property type="entry name" value="TAT"/>
    <property type="match status" value="1"/>
</dbReference>
<feature type="compositionally biased region" description="Pro residues" evidence="13">
    <location>
        <begin position="83"/>
        <end position="93"/>
    </location>
</feature>
<dbReference type="GO" id="GO:0031640">
    <property type="term" value="P:killing of cells of another organism"/>
    <property type="evidence" value="ECO:0007669"/>
    <property type="project" value="UniProtKB-KW"/>
</dbReference>
<dbReference type="KEGG" id="apn:Asphe3_25430"/>
<dbReference type="Proteomes" id="UP000008639">
    <property type="component" value="Chromosome"/>
</dbReference>
<evidence type="ECO:0000256" key="3">
    <source>
        <dbReference type="ARBA" id="ARBA00010646"/>
    </source>
</evidence>
<dbReference type="FunFam" id="3.20.20.80:FF:000060">
    <property type="entry name" value="Lysozyme M1"/>
    <property type="match status" value="1"/>
</dbReference>
<sequence length="972" mass="101075">MERLVVSGAIMKRNLSQSRRPALKSLGTALLAAALVAGPGLAGIAFATEPAPAPATPSPAGAATAMPAEPTAVPTSPASPTETVPPAPTPQPSPDAAQSMAEAVGVGGAEMGQRSARVTSSAPSDSFKRLSTESLSTEGTWMPTFGIQGLDVSGHQPSVDWQQQWNMGARFAYVKATEGNYYKNPSFNSQYQGSRNLGMIRGAYHFAIPNWSSGADQARYFVQNGGGWSADGYTMPPVLDFEFNPYEGRTINGFYFGNTCYNMSPAQLQSWVRDFGNTVLSMTGRLPVIYTNTSWWNQCLGNPAGFGDYPLWIAAYPSSPTNNAGPVPTASWGTYSIWQYSSTGPFAGDSNVWNGSYDDLRLFATNGVPRAATQAISAAASAAPSLGAATSAIVCGQPGGGCYQDYQGGAIIWSPTTGAHPTSGDVRAAWARTGFLTGPLGYPTSDVVCGQPGGGCYQDYQGGAIIWSPTTGAHPTSGDVRAAWARTGFLTGPLGYPTSDVVCGQPGGGCYQDYQGGAIIWSPTTGAHPTSGPTRTAWGKTGFVTGPMGYPTSDVVCGLPQSGCYQDYQGGAIIWSPTTGAHPTSGPTRTAWGKTGFITGPMGYPTGDLTCGLPQSGCYQDYQGGAIIWSPTTGAHPTSGPTRTAWGKTGFITGPMGYPTGDLTCGLPQSGCYQDYQGGAIIWSPTTGAHPTSGPTRTAWGKTGFITGPMGYPTGDLTCGLPQSGCYQDYQGGAIIWSPTTGAHPTSGPTRTAWGKTGFITGPMGYPTGDLTCGLPQSGCYQDYQGGAIIWSPTTGAHPTSGPTRTAWGKTGFITGPMGYPTGDLTCGLPQSGCYQDYQGGAIIWSPTTGAHPSTGPIRERWAATNFLDGPLRYPTSDVTCGQPDGGCYQDYQGGAIIWSQVTGAHASTEPIRSAWASTGFLTGPLGYPTEEVVCDPSGEGCRQDYQGGIIRWHPQLGTTVERFAPASTTSG</sequence>
<evidence type="ECO:0000256" key="2">
    <source>
        <dbReference type="ARBA" id="ARBA00004613"/>
    </source>
</evidence>
<dbReference type="Pfam" id="PF01183">
    <property type="entry name" value="Glyco_hydro_25"/>
    <property type="match status" value="1"/>
</dbReference>
<feature type="region of interest" description="Disordered" evidence="13">
    <location>
        <begin position="52"/>
        <end position="101"/>
    </location>
</feature>
<dbReference type="InterPro" id="IPR006311">
    <property type="entry name" value="TAT_signal"/>
</dbReference>